<dbReference type="InterPro" id="IPR013389">
    <property type="entry name" value="CRISPR-assoc_prot_Cas8b"/>
</dbReference>
<reference evidence="1" key="1">
    <citation type="submission" date="2006-08" db="EMBL/GenBank/DDBJ databases">
        <title>Complete sequence of Syntrophomonas wolfei subsp. wolfei str. Goettingen.</title>
        <authorList>
            <consortium name="US DOE Joint Genome Institute"/>
            <person name="Copeland A."/>
            <person name="Lucas S."/>
            <person name="Lapidus A."/>
            <person name="Barry K."/>
            <person name="Detter J.C."/>
            <person name="Glavina del Rio T."/>
            <person name="Hammon N."/>
            <person name="Israni S."/>
            <person name="Dalin E."/>
            <person name="Tice H."/>
            <person name="Pitluck S."/>
            <person name="Brettin T."/>
            <person name="Sims D."/>
            <person name="Bruce D."/>
            <person name="Han C."/>
            <person name="Tapia R."/>
            <person name="Gilna P."/>
            <person name="Schmutz J."/>
            <person name="Larimer F."/>
            <person name="Land M."/>
            <person name="Hauser L."/>
            <person name="Kyrpides N."/>
            <person name="Kim E."/>
            <person name="Boone D.R."/>
            <person name="Brockman F."/>
            <person name="Culley D."/>
            <person name="Ferry J."/>
            <person name="Gunsalus R."/>
            <person name="McInerney M.J."/>
            <person name="Morrison M."/>
            <person name="Plugge C."/>
            <person name="Rohlin L."/>
            <person name="Scholten J."/>
            <person name="Sieber J."/>
            <person name="Stams A.J.M."/>
            <person name="Richardson P."/>
        </authorList>
    </citation>
    <scope>NUCLEOTIDE SEQUENCE</scope>
    <source>
        <strain evidence="1">Goettingen G311</strain>
    </source>
</reference>
<evidence type="ECO:0000313" key="2">
    <source>
        <dbReference type="Proteomes" id="UP000001968"/>
    </source>
</evidence>
<protein>
    <submittedName>
        <fullName evidence="1">CRISPR-associated protein, Csh1 family</fullName>
    </submittedName>
</protein>
<organism evidence="1 2">
    <name type="scientific">Syntrophomonas wolfei subsp. wolfei (strain DSM 2245B / Goettingen)</name>
    <dbReference type="NCBI Taxonomy" id="335541"/>
    <lineage>
        <taxon>Bacteria</taxon>
        <taxon>Bacillati</taxon>
        <taxon>Bacillota</taxon>
        <taxon>Clostridia</taxon>
        <taxon>Eubacteriales</taxon>
        <taxon>Syntrophomonadaceae</taxon>
        <taxon>Syntrophomonas</taxon>
    </lineage>
</organism>
<gene>
    <name evidence="1" type="ordered locus">Swol_2522</name>
</gene>
<dbReference type="HOGENOM" id="CLU_569760_0_0_9"/>
<dbReference type="AlphaFoldDB" id="Q0ATZ4"/>
<sequence>MGFLRAMQQMGQSEKKEGLEPYLVRPMAQDGKEIRVWLQVKGDLQETLDIVGVSRMDLADYKANALSLKKYMYKKAPSQTTASFSPIHPAGKMKNNAEQNRAAFCPPQWEDNKDTHFFKIKNRILNDYEREGVFSAGSVERILQGMQGKIDMVLTDLDNQQSYIVIFVVEHNGDLLYPGEVPALAKYFERKLKISLSGGKKAVKKPDHTHQNCSICGKNNSGTVTLDKIFKFATFDKVSVLAGLDKKGIPYNFSICQSCFEQISSGREKVDRILTKRGLLPDILVWAMPEAIGYGEKALFEKFLYSWEEKLTAAELAGTGEKTEERYFSRLARIGQGMVFHFIFWQKNNSQEIVHLMVEDVPPERLARLETAWQKVTREFAGWHKDTDLDTAMKSIYKTMSAFAGKSSADKIIFRNFALKVIANMLQGEVLPVDTFKQLIVPRLPRLVFEGDSKKAGLSMRYAELWVEYMNRLNQEVSR</sequence>
<keyword evidence="2" id="KW-1185">Reference proteome</keyword>
<dbReference type="KEGG" id="swo:Swol_2522"/>
<dbReference type="EMBL" id="CP000448">
    <property type="protein sequence ID" value="ABI69810.1"/>
    <property type="molecule type" value="Genomic_DNA"/>
</dbReference>
<proteinExistence type="predicted"/>
<evidence type="ECO:0000313" key="1">
    <source>
        <dbReference type="EMBL" id="ABI69810.1"/>
    </source>
</evidence>
<dbReference type="STRING" id="335541.Swol_2522"/>
<dbReference type="Pfam" id="PF09484">
    <property type="entry name" value="Cas_TM1802"/>
    <property type="match status" value="1"/>
</dbReference>
<name>Q0ATZ4_SYNWW</name>
<dbReference type="Proteomes" id="UP000001968">
    <property type="component" value="Chromosome"/>
</dbReference>
<dbReference type="eggNOG" id="ENOG5030KWM">
    <property type="taxonomic scope" value="Bacteria"/>
</dbReference>
<accession>Q0ATZ4</accession>